<dbReference type="Gene3D" id="3.30.1330.60">
    <property type="entry name" value="OmpA-like domain"/>
    <property type="match status" value="1"/>
</dbReference>
<comment type="subcellular location">
    <subcellularLocation>
        <location evidence="1">Cell membrane</location>
        <topology evidence="1">Single-pass membrane protein</topology>
    </subcellularLocation>
</comment>
<evidence type="ECO:0000256" key="8">
    <source>
        <dbReference type="SAM" id="MobiDB-lite"/>
    </source>
</evidence>
<dbReference type="Pfam" id="PF00691">
    <property type="entry name" value="OmpA"/>
    <property type="match status" value="1"/>
</dbReference>
<dbReference type="PROSITE" id="PS51123">
    <property type="entry name" value="OMPA_2"/>
    <property type="match status" value="1"/>
</dbReference>
<organism evidence="11 12">
    <name type="scientific">Clostridium algifaecis</name>
    <dbReference type="NCBI Taxonomy" id="1472040"/>
    <lineage>
        <taxon>Bacteria</taxon>
        <taxon>Bacillati</taxon>
        <taxon>Bacillota</taxon>
        <taxon>Clostridia</taxon>
        <taxon>Eubacteriales</taxon>
        <taxon>Clostridiaceae</taxon>
        <taxon>Clostridium</taxon>
    </lineage>
</organism>
<dbReference type="Pfam" id="PF13677">
    <property type="entry name" value="MotB_plug"/>
    <property type="match status" value="1"/>
</dbReference>
<evidence type="ECO:0000256" key="5">
    <source>
        <dbReference type="ARBA" id="ARBA00022989"/>
    </source>
</evidence>
<dbReference type="PANTHER" id="PTHR30329:SF21">
    <property type="entry name" value="LIPOPROTEIN YIAD-RELATED"/>
    <property type="match status" value="1"/>
</dbReference>
<dbReference type="RefSeq" id="WP_209701332.1">
    <property type="nucleotide sequence ID" value="NZ_JAGGLM010000004.1"/>
</dbReference>
<evidence type="ECO:0000259" key="10">
    <source>
        <dbReference type="PROSITE" id="PS51123"/>
    </source>
</evidence>
<evidence type="ECO:0000256" key="7">
    <source>
        <dbReference type="PROSITE-ProRule" id="PRU00473"/>
    </source>
</evidence>
<keyword evidence="12" id="KW-1185">Reference proteome</keyword>
<keyword evidence="6 7" id="KW-0472">Membrane</keyword>
<dbReference type="Proteomes" id="UP001519307">
    <property type="component" value="Unassembled WGS sequence"/>
</dbReference>
<proteinExistence type="inferred from homology"/>
<evidence type="ECO:0000313" key="11">
    <source>
        <dbReference type="EMBL" id="MBP2032293.1"/>
    </source>
</evidence>
<dbReference type="EMBL" id="JAGGLM010000004">
    <property type="protein sequence ID" value="MBP2032293.1"/>
    <property type="molecule type" value="Genomic_DNA"/>
</dbReference>
<evidence type="ECO:0000256" key="6">
    <source>
        <dbReference type="ARBA" id="ARBA00023136"/>
    </source>
</evidence>
<feature type="region of interest" description="Disordered" evidence="8">
    <location>
        <begin position="249"/>
        <end position="279"/>
    </location>
</feature>
<dbReference type="PANTHER" id="PTHR30329">
    <property type="entry name" value="STATOR ELEMENT OF FLAGELLAR MOTOR COMPLEX"/>
    <property type="match status" value="1"/>
</dbReference>
<evidence type="ECO:0000256" key="4">
    <source>
        <dbReference type="ARBA" id="ARBA00022692"/>
    </source>
</evidence>
<dbReference type="SUPFAM" id="SSF103088">
    <property type="entry name" value="OmpA-like"/>
    <property type="match status" value="1"/>
</dbReference>
<evidence type="ECO:0000256" key="2">
    <source>
        <dbReference type="ARBA" id="ARBA00008914"/>
    </source>
</evidence>
<feature type="compositionally biased region" description="Low complexity" evidence="8">
    <location>
        <begin position="254"/>
        <end position="279"/>
    </location>
</feature>
<comment type="similarity">
    <text evidence="2">Belongs to the MotB family.</text>
</comment>
<feature type="transmembrane region" description="Helical" evidence="9">
    <location>
        <begin position="21"/>
        <end position="38"/>
    </location>
</feature>
<name>A0ABS4KQI1_9CLOT</name>
<feature type="domain" description="OmpA-like" evidence="10">
    <location>
        <begin position="125"/>
        <end position="246"/>
    </location>
</feature>
<evidence type="ECO:0000313" key="12">
    <source>
        <dbReference type="Proteomes" id="UP001519307"/>
    </source>
</evidence>
<dbReference type="InterPro" id="IPR006665">
    <property type="entry name" value="OmpA-like"/>
</dbReference>
<dbReference type="InterPro" id="IPR036737">
    <property type="entry name" value="OmpA-like_sf"/>
</dbReference>
<keyword evidence="5 9" id="KW-1133">Transmembrane helix</keyword>
<dbReference type="InterPro" id="IPR025713">
    <property type="entry name" value="MotB-like_N_dom"/>
</dbReference>
<dbReference type="InterPro" id="IPR050330">
    <property type="entry name" value="Bact_OuterMem_StrucFunc"/>
</dbReference>
<accession>A0ABS4KQI1</accession>
<comment type="caution">
    <text evidence="11">The sequence shown here is derived from an EMBL/GenBank/DDBJ whole genome shotgun (WGS) entry which is preliminary data.</text>
</comment>
<protein>
    <submittedName>
        <fullName evidence="11">Chemotaxis protein MotB</fullName>
    </submittedName>
</protein>
<keyword evidence="3" id="KW-1003">Cell membrane</keyword>
<evidence type="ECO:0000256" key="1">
    <source>
        <dbReference type="ARBA" id="ARBA00004162"/>
    </source>
</evidence>
<sequence>MKKKNKKPDEGPSAERWMLSYADFMTLLMIFFVVMYAMSQVDQTKYNQLSQSLSIAMGGGKTVIGADNTSSVKDNVKEIQDIQQQNQSQGEAKVEANNLKQLKKQVDQYLNKNGLSNGVSTKVDERGLVVSINNTLFFDTGKAEIKPDIQTKLIGIGKIVNQLGNSIRVEGHTDNVPISNSSYQSNWQLSTIRASNVTQFLQDKVGVNPEKLTSVGYGQYRPVADNSTEANRAKNRRVDIIIESSKFNEIEHGSSNSSNTSQNQTQTLDQQKVQQSTKH</sequence>
<dbReference type="CDD" id="cd07185">
    <property type="entry name" value="OmpA_C-like"/>
    <property type="match status" value="1"/>
</dbReference>
<keyword evidence="4 9" id="KW-0812">Transmembrane</keyword>
<gene>
    <name evidence="11" type="ORF">J2Z42_000958</name>
</gene>
<evidence type="ECO:0000256" key="3">
    <source>
        <dbReference type="ARBA" id="ARBA00022475"/>
    </source>
</evidence>
<evidence type="ECO:0000256" key="9">
    <source>
        <dbReference type="SAM" id="Phobius"/>
    </source>
</evidence>
<reference evidence="11 12" key="1">
    <citation type="submission" date="2021-03" db="EMBL/GenBank/DDBJ databases">
        <title>Genomic Encyclopedia of Type Strains, Phase IV (KMG-IV): sequencing the most valuable type-strain genomes for metagenomic binning, comparative biology and taxonomic classification.</title>
        <authorList>
            <person name="Goeker M."/>
        </authorList>
    </citation>
    <scope>NUCLEOTIDE SEQUENCE [LARGE SCALE GENOMIC DNA]</scope>
    <source>
        <strain evidence="11 12">DSM 28783</strain>
    </source>
</reference>